<feature type="transmembrane region" description="Helical" evidence="1">
    <location>
        <begin position="153"/>
        <end position="174"/>
    </location>
</feature>
<sequence length="179" mass="20178">MRIKAILICIVFLFVWTITIPGVKADVENGWYITRISYDGPIIAQTDTVFYVGVVEAKVKNGEMGELESATAVTNAQVTAVFTKGQEKIEATLIHEQNGEYKGVVALPTAGEWIVKIKAVRGHSEQRQVNPTDQKYEAEFTTPFKVKDPENNWMPVYLFILVFVVAGILMLMWVRKRNP</sequence>
<dbReference type="AlphaFoldDB" id="A0A9X3Z5P2"/>
<dbReference type="RefSeq" id="WP_271141027.1">
    <property type="nucleotide sequence ID" value="NZ_JAPYYP010000054.1"/>
</dbReference>
<name>A0A9X3Z5P2_9BACL</name>
<dbReference type="EMBL" id="JAPYYP010000054">
    <property type="protein sequence ID" value="MDA5110959.1"/>
    <property type="molecule type" value="Genomic_DNA"/>
</dbReference>
<evidence type="ECO:0000256" key="1">
    <source>
        <dbReference type="SAM" id="Phobius"/>
    </source>
</evidence>
<keyword evidence="3" id="KW-1185">Reference proteome</keyword>
<evidence type="ECO:0008006" key="4">
    <source>
        <dbReference type="Google" id="ProtNLM"/>
    </source>
</evidence>
<dbReference type="Proteomes" id="UP001151071">
    <property type="component" value="Unassembled WGS sequence"/>
</dbReference>
<reference evidence="2" key="1">
    <citation type="submission" date="2022-12" db="EMBL/GenBank/DDBJ databases">
        <title>Draft genome sequence of the thermophilic strain Brevibacillus thermoruber HT42, isolated from Los Humeros, Puebla, Mexico, with biotechnological potential.</title>
        <authorList>
            <person name="Lara Sanchez J."/>
            <person name="Solis Palacios R."/>
            <person name="Bustos Baena A.S."/>
            <person name="Ruz Baez A.E."/>
            <person name="Espinosa Luna G."/>
            <person name="Oliart Ros R.M."/>
        </authorList>
    </citation>
    <scope>NUCLEOTIDE SEQUENCE</scope>
    <source>
        <strain evidence="2">HT42</strain>
    </source>
</reference>
<keyword evidence="1" id="KW-0812">Transmembrane</keyword>
<gene>
    <name evidence="2" type="ORF">O3V59_21730</name>
</gene>
<organism evidence="2 3">
    <name type="scientific">Brevibacillus thermoruber</name>
    <dbReference type="NCBI Taxonomy" id="33942"/>
    <lineage>
        <taxon>Bacteria</taxon>
        <taxon>Bacillati</taxon>
        <taxon>Bacillota</taxon>
        <taxon>Bacilli</taxon>
        <taxon>Bacillales</taxon>
        <taxon>Paenibacillaceae</taxon>
        <taxon>Brevibacillus</taxon>
    </lineage>
</organism>
<evidence type="ECO:0000313" key="2">
    <source>
        <dbReference type="EMBL" id="MDA5110959.1"/>
    </source>
</evidence>
<comment type="caution">
    <text evidence="2">The sequence shown here is derived from an EMBL/GenBank/DDBJ whole genome shotgun (WGS) entry which is preliminary data.</text>
</comment>
<evidence type="ECO:0000313" key="3">
    <source>
        <dbReference type="Proteomes" id="UP001151071"/>
    </source>
</evidence>
<keyword evidence="1" id="KW-1133">Transmembrane helix</keyword>
<keyword evidence="1" id="KW-0472">Membrane</keyword>
<accession>A0A9X3Z5P2</accession>
<protein>
    <recommendedName>
        <fullName evidence="4">YtkA-like domain-containing protein</fullName>
    </recommendedName>
</protein>
<proteinExistence type="predicted"/>